<organism evidence="3 4">
    <name type="scientific">Favolaschia claudopus</name>
    <dbReference type="NCBI Taxonomy" id="2862362"/>
    <lineage>
        <taxon>Eukaryota</taxon>
        <taxon>Fungi</taxon>
        <taxon>Dikarya</taxon>
        <taxon>Basidiomycota</taxon>
        <taxon>Agaricomycotina</taxon>
        <taxon>Agaricomycetes</taxon>
        <taxon>Agaricomycetidae</taxon>
        <taxon>Agaricales</taxon>
        <taxon>Marasmiineae</taxon>
        <taxon>Mycenaceae</taxon>
        <taxon>Favolaschia</taxon>
    </lineage>
</organism>
<feature type="compositionally biased region" description="Low complexity" evidence="1">
    <location>
        <begin position="87"/>
        <end position="105"/>
    </location>
</feature>
<feature type="compositionally biased region" description="Pro residues" evidence="1">
    <location>
        <begin position="40"/>
        <end position="53"/>
    </location>
</feature>
<dbReference type="Proteomes" id="UP001362999">
    <property type="component" value="Unassembled WGS sequence"/>
</dbReference>
<comment type="caution">
    <text evidence="3">The sequence shown here is derived from an EMBL/GenBank/DDBJ whole genome shotgun (WGS) entry which is preliminary data.</text>
</comment>
<accession>A0AAW0A4L5</accession>
<evidence type="ECO:0000313" key="3">
    <source>
        <dbReference type="EMBL" id="KAK7000753.1"/>
    </source>
</evidence>
<sequence>MSSKPTCVALIVVFVLVVTERSATFASLRAPSFAAADNQPVPPSLPPPPPFPPYSHSRHHVPRPTHPPNCTARRSSNSSRSTKLARTHASVAAALSAAPPLSLSTRRTDGGDAQFEVGGHSAANEMLLRR</sequence>
<evidence type="ECO:0000256" key="1">
    <source>
        <dbReference type="SAM" id="MobiDB-lite"/>
    </source>
</evidence>
<dbReference type="AlphaFoldDB" id="A0AAW0A4L5"/>
<proteinExistence type="predicted"/>
<name>A0AAW0A4L5_9AGAR</name>
<feature type="signal peptide" evidence="2">
    <location>
        <begin position="1"/>
        <end position="22"/>
    </location>
</feature>
<reference evidence="3 4" key="1">
    <citation type="journal article" date="2024" name="J Genomics">
        <title>Draft genome sequencing and assembly of Favolaschia claudopus CIRM-BRFM 2984 isolated from oak limbs.</title>
        <authorList>
            <person name="Navarro D."/>
            <person name="Drula E."/>
            <person name="Chaduli D."/>
            <person name="Cazenave R."/>
            <person name="Ahrendt S."/>
            <person name="Wang J."/>
            <person name="Lipzen A."/>
            <person name="Daum C."/>
            <person name="Barry K."/>
            <person name="Grigoriev I.V."/>
            <person name="Favel A."/>
            <person name="Rosso M.N."/>
            <person name="Martin F."/>
        </authorList>
    </citation>
    <scope>NUCLEOTIDE SEQUENCE [LARGE SCALE GENOMIC DNA]</scope>
    <source>
        <strain evidence="3 4">CIRM-BRFM 2984</strain>
    </source>
</reference>
<feature type="chain" id="PRO_5043743309" evidence="2">
    <location>
        <begin position="23"/>
        <end position="130"/>
    </location>
</feature>
<keyword evidence="2" id="KW-0732">Signal</keyword>
<gene>
    <name evidence="3" type="ORF">R3P38DRAFT_3055809</name>
</gene>
<evidence type="ECO:0000313" key="4">
    <source>
        <dbReference type="Proteomes" id="UP001362999"/>
    </source>
</evidence>
<dbReference type="EMBL" id="JAWWNJ010000087">
    <property type="protein sequence ID" value="KAK7000753.1"/>
    <property type="molecule type" value="Genomic_DNA"/>
</dbReference>
<feature type="region of interest" description="Disordered" evidence="1">
    <location>
        <begin position="31"/>
        <end position="130"/>
    </location>
</feature>
<keyword evidence="4" id="KW-1185">Reference proteome</keyword>
<evidence type="ECO:0000256" key="2">
    <source>
        <dbReference type="SAM" id="SignalP"/>
    </source>
</evidence>
<protein>
    <submittedName>
        <fullName evidence="3">Uncharacterized protein</fullName>
    </submittedName>
</protein>